<organism evidence="1 2">
    <name type="scientific">Taenia crassiceps</name>
    <dbReference type="NCBI Taxonomy" id="6207"/>
    <lineage>
        <taxon>Eukaryota</taxon>
        <taxon>Metazoa</taxon>
        <taxon>Spiralia</taxon>
        <taxon>Lophotrochozoa</taxon>
        <taxon>Platyhelminthes</taxon>
        <taxon>Cestoda</taxon>
        <taxon>Eucestoda</taxon>
        <taxon>Cyclophyllidea</taxon>
        <taxon>Taeniidae</taxon>
        <taxon>Taenia</taxon>
    </lineage>
</organism>
<dbReference type="EMBL" id="JAKROA010000016">
    <property type="protein sequence ID" value="KAL5103656.1"/>
    <property type="molecule type" value="Genomic_DNA"/>
</dbReference>
<protein>
    <submittedName>
        <fullName evidence="1">Uncharacterized protein</fullName>
    </submittedName>
</protein>
<gene>
    <name evidence="1" type="ORF">TcWFU_002101</name>
</gene>
<dbReference type="Proteomes" id="UP001651158">
    <property type="component" value="Unassembled WGS sequence"/>
</dbReference>
<keyword evidence="2" id="KW-1185">Reference proteome</keyword>
<evidence type="ECO:0000313" key="2">
    <source>
        <dbReference type="Proteomes" id="UP001651158"/>
    </source>
</evidence>
<evidence type="ECO:0000313" key="1">
    <source>
        <dbReference type="EMBL" id="KAL5103656.1"/>
    </source>
</evidence>
<proteinExistence type="predicted"/>
<sequence>MTLELPVTSGHVIMTTTAISALSSLLSSDVTFDRRFCRRLTLCATRLDIRDASCQIACSCSSSQTDNDADVIVDLGYHLVLAQYIDQFSWVDKHLCKLLFPRPSPDSARYAAEAILYQREQTMTSFRTLSIHSCVQLGCQLRLVLTVNFRIMPDFDEDTMMGAG</sequence>
<reference evidence="1 2" key="1">
    <citation type="journal article" date="2022" name="Front. Cell. Infect. Microbiol.">
        <title>The Genomes of Two Strains of Taenia crassiceps the Animal Model for the Study of Human Cysticercosis.</title>
        <authorList>
            <person name="Bobes R.J."/>
            <person name="Estrada K."/>
            <person name="Rios-Valencia D.G."/>
            <person name="Calderon-Gallegos A."/>
            <person name="de la Torre P."/>
            <person name="Carrero J.C."/>
            <person name="Sanchez-Flores A."/>
            <person name="Laclette J.P."/>
        </authorList>
    </citation>
    <scope>NUCLEOTIDE SEQUENCE [LARGE SCALE GENOMIC DNA]</scope>
    <source>
        <strain evidence="1">WFUcys</strain>
    </source>
</reference>
<accession>A0ABR4Q1U9</accession>
<name>A0ABR4Q1U9_9CEST</name>
<comment type="caution">
    <text evidence="1">The sequence shown here is derived from an EMBL/GenBank/DDBJ whole genome shotgun (WGS) entry which is preliminary data.</text>
</comment>